<evidence type="ECO:0000256" key="1">
    <source>
        <dbReference type="ARBA" id="ARBA00022801"/>
    </source>
</evidence>
<keyword evidence="1" id="KW-0378">Hydrolase</keyword>
<dbReference type="InterPro" id="IPR005754">
    <property type="entry name" value="Sortase"/>
</dbReference>
<keyword evidence="3" id="KW-0812">Transmembrane</keyword>
<dbReference type="OrthoDB" id="154054at2"/>
<dbReference type="Gene3D" id="2.40.260.10">
    <property type="entry name" value="Sortase"/>
    <property type="match status" value="1"/>
</dbReference>
<proteinExistence type="predicted"/>
<dbReference type="NCBIfam" id="TIGR01076">
    <property type="entry name" value="sortase_fam"/>
    <property type="match status" value="1"/>
</dbReference>
<dbReference type="GO" id="GO:0016787">
    <property type="term" value="F:hydrolase activity"/>
    <property type="evidence" value="ECO:0007669"/>
    <property type="project" value="UniProtKB-KW"/>
</dbReference>
<name>A0A1G9T1J8_9FIRM</name>
<accession>A0A1G9T1J8</accession>
<evidence type="ECO:0000256" key="3">
    <source>
        <dbReference type="SAM" id="Phobius"/>
    </source>
</evidence>
<keyword evidence="3" id="KW-1133">Transmembrane helix</keyword>
<evidence type="ECO:0000313" key="5">
    <source>
        <dbReference type="Proteomes" id="UP000187651"/>
    </source>
</evidence>
<sequence>MTKKNVIFKILGLILVFIGLALFLASVLLNVRQYREAAKTLKEFRETKEEIENDSDLQEAYKEKEESKDYEEGELLYILKIPSIDSKNPVKEGVESNVLSDSLGHDPSTAYAGEQGNCVIAGHRNYSFGKYFNRLNEVQIGDELYLETMTEEYCYEVTEIKVVEPTDTYILENIGDEETLTLYTCTPIYIATHRLVIIATRVNN</sequence>
<gene>
    <name evidence="4" type="ORF">SAMN05216544_0179</name>
</gene>
<feature type="transmembrane region" description="Helical" evidence="3">
    <location>
        <begin position="6"/>
        <end position="29"/>
    </location>
</feature>
<evidence type="ECO:0000313" key="4">
    <source>
        <dbReference type="EMBL" id="SDM41604.1"/>
    </source>
</evidence>
<keyword evidence="5" id="KW-1185">Reference proteome</keyword>
<dbReference type="SUPFAM" id="SSF63817">
    <property type="entry name" value="Sortase"/>
    <property type="match status" value="1"/>
</dbReference>
<dbReference type="InterPro" id="IPR042000">
    <property type="entry name" value="Sortase_D_2"/>
</dbReference>
<reference evidence="5" key="1">
    <citation type="submission" date="2016-10" db="EMBL/GenBank/DDBJ databases">
        <authorList>
            <person name="Varghese N."/>
            <person name="Submissions S."/>
        </authorList>
    </citation>
    <scope>NUCLEOTIDE SEQUENCE [LARGE SCALE GENOMIC DNA]</scope>
    <source>
        <strain evidence="5">M83</strain>
    </source>
</reference>
<dbReference type="AlphaFoldDB" id="A0A1G9T1J8"/>
<dbReference type="RefSeq" id="WP_074520483.1">
    <property type="nucleotide sequence ID" value="NZ_FNHZ01000001.1"/>
</dbReference>
<dbReference type="Pfam" id="PF04203">
    <property type="entry name" value="Sortase"/>
    <property type="match status" value="1"/>
</dbReference>
<feature type="active site" description="Acyl-thioester intermediate" evidence="2">
    <location>
        <position position="185"/>
    </location>
</feature>
<keyword evidence="3" id="KW-0472">Membrane</keyword>
<dbReference type="CDD" id="cd06166">
    <property type="entry name" value="Sortase_D_2"/>
    <property type="match status" value="1"/>
</dbReference>
<evidence type="ECO:0000256" key="2">
    <source>
        <dbReference type="PIRSR" id="PIRSR605754-1"/>
    </source>
</evidence>
<protein>
    <submittedName>
        <fullName evidence="4">Sortase A</fullName>
    </submittedName>
</protein>
<dbReference type="Proteomes" id="UP000187651">
    <property type="component" value="Unassembled WGS sequence"/>
</dbReference>
<dbReference type="InterPro" id="IPR023365">
    <property type="entry name" value="Sortase_dom-sf"/>
</dbReference>
<dbReference type="EMBL" id="FNHZ01000001">
    <property type="protein sequence ID" value="SDM41604.1"/>
    <property type="molecule type" value="Genomic_DNA"/>
</dbReference>
<organism evidence="4 5">
    <name type="scientific">Lachnospira pectinoschiza</name>
    <dbReference type="NCBI Taxonomy" id="28052"/>
    <lineage>
        <taxon>Bacteria</taxon>
        <taxon>Bacillati</taxon>
        <taxon>Bacillota</taxon>
        <taxon>Clostridia</taxon>
        <taxon>Lachnospirales</taxon>
        <taxon>Lachnospiraceae</taxon>
        <taxon>Lachnospira</taxon>
    </lineage>
</organism>
<feature type="active site" description="Proton donor/acceptor" evidence="2">
    <location>
        <position position="123"/>
    </location>
</feature>